<evidence type="ECO:0000259" key="13">
    <source>
        <dbReference type="PROSITE" id="PS50908"/>
    </source>
</evidence>
<evidence type="ECO:0000256" key="11">
    <source>
        <dbReference type="SAM" id="MobiDB-lite"/>
    </source>
</evidence>
<keyword evidence="6 10" id="KW-0067">ATP-binding</keyword>
<dbReference type="InterPro" id="IPR016135">
    <property type="entry name" value="UBQ-conjugating_enzyme/RWD"/>
</dbReference>
<dbReference type="SUPFAM" id="SSF56112">
    <property type="entry name" value="Protein kinase-like (PK-like)"/>
    <property type="match status" value="1"/>
</dbReference>
<feature type="compositionally biased region" description="Acidic residues" evidence="11">
    <location>
        <begin position="1288"/>
        <end position="1298"/>
    </location>
</feature>
<dbReference type="PROSITE" id="PS00107">
    <property type="entry name" value="PROTEIN_KINASE_ATP"/>
    <property type="match status" value="1"/>
</dbReference>
<dbReference type="Proteomes" id="UP001438707">
    <property type="component" value="Unassembled WGS sequence"/>
</dbReference>
<dbReference type="InterPro" id="IPR041715">
    <property type="entry name" value="HisRS-like_core"/>
</dbReference>
<dbReference type="SUPFAM" id="SSF52954">
    <property type="entry name" value="Class II aaRS ABD-related"/>
    <property type="match status" value="1"/>
</dbReference>
<evidence type="ECO:0000256" key="2">
    <source>
        <dbReference type="ARBA" id="ARBA00022527"/>
    </source>
</evidence>
<dbReference type="InterPro" id="IPR024435">
    <property type="entry name" value="HisRS-related_dom"/>
</dbReference>
<keyword evidence="4 10" id="KW-0547">Nucleotide-binding</keyword>
<comment type="catalytic activity">
    <reaction evidence="8">
        <text>L-threonyl-[protein] + ATP = O-phospho-L-threonyl-[protein] + ADP + H(+)</text>
        <dbReference type="Rhea" id="RHEA:46608"/>
        <dbReference type="Rhea" id="RHEA-COMP:11060"/>
        <dbReference type="Rhea" id="RHEA-COMP:11605"/>
        <dbReference type="ChEBI" id="CHEBI:15378"/>
        <dbReference type="ChEBI" id="CHEBI:30013"/>
        <dbReference type="ChEBI" id="CHEBI:30616"/>
        <dbReference type="ChEBI" id="CHEBI:61977"/>
        <dbReference type="ChEBI" id="CHEBI:456216"/>
        <dbReference type="EC" id="2.7.11.1"/>
    </reaction>
</comment>
<dbReference type="Gene3D" id="3.30.200.20">
    <property type="entry name" value="Phosphorylase Kinase, domain 1"/>
    <property type="match status" value="1"/>
</dbReference>
<evidence type="ECO:0000256" key="7">
    <source>
        <dbReference type="ARBA" id="ARBA00022917"/>
    </source>
</evidence>
<dbReference type="Pfam" id="PF00069">
    <property type="entry name" value="Pkinase"/>
    <property type="match status" value="2"/>
</dbReference>
<proteinExistence type="predicted"/>
<dbReference type="GO" id="GO:0005524">
    <property type="term" value="F:ATP binding"/>
    <property type="evidence" value="ECO:0007669"/>
    <property type="project" value="UniProtKB-UniRule"/>
</dbReference>
<organism evidence="14 15">
    <name type="scientific">Apatococcus lobatus</name>
    <dbReference type="NCBI Taxonomy" id="904363"/>
    <lineage>
        <taxon>Eukaryota</taxon>
        <taxon>Viridiplantae</taxon>
        <taxon>Chlorophyta</taxon>
        <taxon>core chlorophytes</taxon>
        <taxon>Trebouxiophyceae</taxon>
        <taxon>Chlorellales</taxon>
        <taxon>Chlorellaceae</taxon>
        <taxon>Apatococcus</taxon>
    </lineage>
</organism>
<protein>
    <recommendedName>
        <fullName evidence="1">non-specific serine/threonine protein kinase</fullName>
        <ecNumber evidence="1">2.7.11.1</ecNumber>
    </recommendedName>
</protein>
<dbReference type="FunFam" id="3.40.50.800:FF:000012">
    <property type="entry name" value="Histidine--tRNA ligase, cytoplasmic"/>
    <property type="match status" value="1"/>
</dbReference>
<dbReference type="InterPro" id="IPR011009">
    <property type="entry name" value="Kinase-like_dom_sf"/>
</dbReference>
<feature type="region of interest" description="Disordered" evidence="11">
    <location>
        <begin position="484"/>
        <end position="511"/>
    </location>
</feature>
<evidence type="ECO:0000256" key="1">
    <source>
        <dbReference type="ARBA" id="ARBA00012513"/>
    </source>
</evidence>
<dbReference type="GO" id="GO:0007165">
    <property type="term" value="P:signal transduction"/>
    <property type="evidence" value="ECO:0007669"/>
    <property type="project" value="UniProtKB-ARBA"/>
</dbReference>
<evidence type="ECO:0000259" key="12">
    <source>
        <dbReference type="PROSITE" id="PS50011"/>
    </source>
</evidence>
<dbReference type="GO" id="GO:0005829">
    <property type="term" value="C:cytosol"/>
    <property type="evidence" value="ECO:0007669"/>
    <property type="project" value="TreeGrafter"/>
</dbReference>
<dbReference type="Gene3D" id="1.10.510.10">
    <property type="entry name" value="Transferase(Phosphotransferase) domain 1"/>
    <property type="match status" value="1"/>
</dbReference>
<dbReference type="Pfam" id="PF12745">
    <property type="entry name" value="HGTP_anticodon2"/>
    <property type="match status" value="1"/>
</dbReference>
<evidence type="ECO:0000313" key="14">
    <source>
        <dbReference type="EMBL" id="KAK9840178.1"/>
    </source>
</evidence>
<dbReference type="InterPro" id="IPR017441">
    <property type="entry name" value="Protein_kinase_ATP_BS"/>
</dbReference>
<dbReference type="InterPro" id="IPR000719">
    <property type="entry name" value="Prot_kinase_dom"/>
</dbReference>
<dbReference type="PANTHER" id="PTHR11042">
    <property type="entry name" value="EUKARYOTIC TRANSLATION INITIATION FACTOR 2-ALPHA KINASE EIF2-ALPHA KINASE -RELATED"/>
    <property type="match status" value="1"/>
</dbReference>
<dbReference type="InterPro" id="IPR045864">
    <property type="entry name" value="aa-tRNA-synth_II/BPL/LPL"/>
</dbReference>
<dbReference type="SUPFAM" id="SSF55681">
    <property type="entry name" value="Class II aaRS and biotin synthetases"/>
    <property type="match status" value="1"/>
</dbReference>
<dbReference type="InterPro" id="IPR006575">
    <property type="entry name" value="RWD_dom"/>
</dbReference>
<keyword evidence="2" id="KW-0723">Serine/threonine-protein kinase</keyword>
<dbReference type="Pfam" id="PF13393">
    <property type="entry name" value="tRNA-synt_His"/>
    <property type="match status" value="1"/>
</dbReference>
<keyword evidence="7" id="KW-0648">Protein biosynthesis</keyword>
<sequence>MPKPKKKKNQRNAEEGQRQARLEEMDGLAAIFSEAFQQDEDDQGFSLHLVPHPGEASGNNVSVDLIAQYPRLYPNAPLGVRLQNATSLSRGSVKALLSQLQRIAKEHASDGQICAFALAEAGAEYLQSNNHPAPDKQDASLWHDMQQRADAEAEEPDVLAPTADLVGSQDLFGGAPWGASQAQQANGISHISAVDLPLLAQVISPMIGSEPLAKAAVSEPRTGLPVEEGRLQEGPNVLLPSEASTSFVGRALEAVRSSFGVVSRAISVSLPPALQRLLDGQMPGSDSEEDAYDEEMDDIKKDLLLGHLLAKVARSEQQQHHQQSHVLPTLASSLTELQLLPRWIQWSLTAHPKLFQRAFKRVLSEELQWQGPMRDSASALLLKRFWDSTASEGPVPAMRLASGSSRYAIDFEEVRELGKGAHGTVVAARNRLDDRQYAVKKIQMRESSQSYSRIMREVDTLSRLQHPHVVRYFQAWQELTPRAEVAGSSSSDSQPFTSEQTSHSLPGSADASISTWPFSKTQGAKLAAVAEEGGSGTGQVQHGNSSPFAEEYLQVLYIQMEFCPRTLRQVLNTSSLPEASAWQVLRQILAGLAYIHSQGIIHRDLNPNNLFYDARGEIRLGDFGLAKFTSQQGLDLPTDLTMKSHRDALPSMTPEQTGVIGTSFYISPEINEGWPQHDEKVDMYSLGIIVFELWHPFSTGMERVELLRDLRYASALPSEWEVQHSQVSALIRWTMSANPADRPTARELLRSDLLPPTVGDEQLQDVLRSLQDNHEAQQRVLDALFSLSSSQHILGETGPGSGPYNAEAIQGVTDATHSICSLHGAMPMTSPELRLSDGKEPVPEGLTVLSSTGACLILRDDLRRPFASWLAKNAAQSSRGMAQLECLRRYEIAMVHRRSSGRAPSQPVLQADIDFLHPPGHISADSALTEAEVIKVIGELMEALGLAFEVRLSHRVLLEAVVSHVKLPKELQSSALALLSTAASQSPAAGAARGTLWQSIRVALNGLGVPSSAVAACRQFVTYVPGEAEAALQRVRPTLEGKSAIAAGQLATSLDHLQVLVGHLHRWGLAANRVLLDPLMRPHAEYMTSTLFQIHILQDSSGASLAAAAGGRYDKLLQSMWTPAAIAQMRAPAAVGATINLERLLPQPAPSADAQLAATSGQADVLVCAKGGSGLLGERMDLCRQLWASGLKAEMVHTTAPSMQEQYGHAETRGIPWLVIIPGATFSVNDTVKVRNLERRSEEDMPFAEVARYLQERLCSQGSQASCLRPGPSMLRMSSRPDLSSVVDDGEGSDEDDQPEVRERGRRRRDRR</sequence>
<feature type="compositionally biased region" description="Polar residues" evidence="11">
    <location>
        <begin position="487"/>
        <end position="511"/>
    </location>
</feature>
<feature type="binding site" evidence="10">
    <location>
        <position position="441"/>
    </location>
    <ligand>
        <name>ATP</name>
        <dbReference type="ChEBI" id="CHEBI:30616"/>
    </ligand>
</feature>
<evidence type="ECO:0000256" key="6">
    <source>
        <dbReference type="ARBA" id="ARBA00022840"/>
    </source>
</evidence>
<feature type="region of interest" description="Disordered" evidence="11">
    <location>
        <begin position="1269"/>
        <end position="1312"/>
    </location>
</feature>
<dbReference type="PROSITE" id="PS50011">
    <property type="entry name" value="PROTEIN_KINASE_DOM"/>
    <property type="match status" value="1"/>
</dbReference>
<dbReference type="Gene3D" id="3.10.110.10">
    <property type="entry name" value="Ubiquitin Conjugating Enzyme"/>
    <property type="match status" value="1"/>
</dbReference>
<keyword evidence="15" id="KW-1185">Reference proteome</keyword>
<feature type="domain" description="Protein kinase" evidence="12">
    <location>
        <begin position="411"/>
        <end position="754"/>
    </location>
</feature>
<evidence type="ECO:0000313" key="15">
    <source>
        <dbReference type="Proteomes" id="UP001438707"/>
    </source>
</evidence>
<evidence type="ECO:0000256" key="8">
    <source>
        <dbReference type="ARBA" id="ARBA00047899"/>
    </source>
</evidence>
<name>A0AAW1S3G3_9CHLO</name>
<dbReference type="CDD" id="cd23823">
    <property type="entry name" value="RWD_GCN2"/>
    <property type="match status" value="1"/>
</dbReference>
<dbReference type="InterPro" id="IPR036621">
    <property type="entry name" value="Anticodon-bd_dom_sf"/>
</dbReference>
<accession>A0AAW1S3G3</accession>
<reference evidence="14 15" key="1">
    <citation type="journal article" date="2024" name="Nat. Commun.">
        <title>Phylogenomics reveals the evolutionary origins of lichenization in chlorophyte algae.</title>
        <authorList>
            <person name="Puginier C."/>
            <person name="Libourel C."/>
            <person name="Otte J."/>
            <person name="Skaloud P."/>
            <person name="Haon M."/>
            <person name="Grisel S."/>
            <person name="Petersen M."/>
            <person name="Berrin J.G."/>
            <person name="Delaux P.M."/>
            <person name="Dal Grande F."/>
            <person name="Keller J."/>
        </authorList>
    </citation>
    <scope>NUCLEOTIDE SEQUENCE [LARGE SCALE GENOMIC DNA]</scope>
    <source>
        <strain evidence="14 15">SAG 2145</strain>
    </source>
</reference>
<dbReference type="Gene3D" id="3.40.50.800">
    <property type="entry name" value="Anticodon-binding domain"/>
    <property type="match status" value="1"/>
</dbReference>
<dbReference type="GO" id="GO:0004694">
    <property type="term" value="F:eukaryotic translation initiation factor 2alpha kinase activity"/>
    <property type="evidence" value="ECO:0007669"/>
    <property type="project" value="TreeGrafter"/>
</dbReference>
<keyword evidence="3" id="KW-0808">Transferase</keyword>
<dbReference type="Gene3D" id="3.30.930.10">
    <property type="entry name" value="Bira Bifunctional Protein, Domain 2"/>
    <property type="match status" value="1"/>
</dbReference>
<dbReference type="InterPro" id="IPR050339">
    <property type="entry name" value="CC_SR_Kinase"/>
</dbReference>
<comment type="catalytic activity">
    <reaction evidence="9">
        <text>L-seryl-[protein] + ATP = O-phospho-L-seryl-[protein] + ADP + H(+)</text>
        <dbReference type="Rhea" id="RHEA:17989"/>
        <dbReference type="Rhea" id="RHEA-COMP:9863"/>
        <dbReference type="Rhea" id="RHEA-COMP:11604"/>
        <dbReference type="ChEBI" id="CHEBI:15378"/>
        <dbReference type="ChEBI" id="CHEBI:29999"/>
        <dbReference type="ChEBI" id="CHEBI:30616"/>
        <dbReference type="ChEBI" id="CHEBI:83421"/>
        <dbReference type="ChEBI" id="CHEBI:456216"/>
        <dbReference type="EC" id="2.7.11.1"/>
    </reaction>
</comment>
<comment type="caution">
    <text evidence="14">The sequence shown here is derived from an EMBL/GenBank/DDBJ whole genome shotgun (WGS) entry which is preliminary data.</text>
</comment>
<evidence type="ECO:0000256" key="5">
    <source>
        <dbReference type="ARBA" id="ARBA00022777"/>
    </source>
</evidence>
<feature type="domain" description="RWD" evidence="13">
    <location>
        <begin position="23"/>
        <end position="129"/>
    </location>
</feature>
<dbReference type="EMBL" id="JALJOS010000004">
    <property type="protein sequence ID" value="KAK9840178.1"/>
    <property type="molecule type" value="Genomic_DNA"/>
</dbReference>
<dbReference type="SUPFAM" id="SSF54495">
    <property type="entry name" value="UBC-like"/>
    <property type="match status" value="1"/>
</dbReference>
<dbReference type="PROSITE" id="PS50908">
    <property type="entry name" value="RWD"/>
    <property type="match status" value="1"/>
</dbReference>
<keyword evidence="5" id="KW-0418">Kinase</keyword>
<dbReference type="PANTHER" id="PTHR11042:SF136">
    <property type="entry name" value="EIF-2-ALPHA KINASE GCN2"/>
    <property type="match status" value="1"/>
</dbReference>
<evidence type="ECO:0000256" key="3">
    <source>
        <dbReference type="ARBA" id="ARBA00022679"/>
    </source>
</evidence>
<evidence type="ECO:0000256" key="10">
    <source>
        <dbReference type="PROSITE-ProRule" id="PRU10141"/>
    </source>
</evidence>
<dbReference type="CDD" id="cd14046">
    <property type="entry name" value="STKc_EIF2AK4_GCN2_rpt2"/>
    <property type="match status" value="1"/>
</dbReference>
<dbReference type="GO" id="GO:0005634">
    <property type="term" value="C:nucleus"/>
    <property type="evidence" value="ECO:0007669"/>
    <property type="project" value="TreeGrafter"/>
</dbReference>
<gene>
    <name evidence="14" type="ORF">WJX74_004822</name>
</gene>
<dbReference type="EC" id="2.7.11.1" evidence="1"/>
<dbReference type="Pfam" id="PF05773">
    <property type="entry name" value="RWD"/>
    <property type="match status" value="1"/>
</dbReference>
<dbReference type="GO" id="GO:0006412">
    <property type="term" value="P:translation"/>
    <property type="evidence" value="ECO:0007669"/>
    <property type="project" value="UniProtKB-KW"/>
</dbReference>
<evidence type="ECO:0000256" key="4">
    <source>
        <dbReference type="ARBA" id="ARBA00022741"/>
    </source>
</evidence>
<dbReference type="SMART" id="SM00591">
    <property type="entry name" value="RWD"/>
    <property type="match status" value="1"/>
</dbReference>
<evidence type="ECO:0000256" key="9">
    <source>
        <dbReference type="ARBA" id="ARBA00048679"/>
    </source>
</evidence>